<comment type="caution">
    <text evidence="1">The sequence shown here is derived from an EMBL/GenBank/DDBJ whole genome shotgun (WGS) entry which is preliminary data.</text>
</comment>
<dbReference type="Proteomes" id="UP000308018">
    <property type="component" value="Unassembled WGS sequence"/>
</dbReference>
<evidence type="ECO:0000313" key="3">
    <source>
        <dbReference type="Proteomes" id="UP000235579"/>
    </source>
</evidence>
<reference evidence="1" key="2">
    <citation type="submission" date="2016-07" db="EMBL/GenBank/DDBJ databases">
        <authorList>
            <person name="Wan K."/>
            <person name="Booth B."/>
            <person name="Spirohn K."/>
            <person name="Hao T."/>
            <person name="Hu Y."/>
            <person name="Calderwood M."/>
            <person name="Hill D."/>
            <person name="Mohr S."/>
            <person name="Vidal M."/>
            <person name="Celniker S."/>
            <person name="Perrimon N."/>
        </authorList>
    </citation>
    <scope>NUCLEOTIDE SEQUENCE</scope>
    <source>
        <strain evidence="1">10N.222.48.A2</strain>
    </source>
</reference>
<evidence type="ECO:0000313" key="2">
    <source>
        <dbReference type="EMBL" id="TKG36744.1"/>
    </source>
</evidence>
<name>A0A2N7NBK7_9VIBR</name>
<reference evidence="1" key="3">
    <citation type="journal article" date="2018" name="Nature">
        <title>A major lineage of non-tailed dsDNA viruses as unrecognized killers of marine bacteria.</title>
        <authorList>
            <person name="Kauffman K.M."/>
            <person name="Hussain F.A."/>
            <person name="Yang J."/>
            <person name="Arevalo P."/>
            <person name="Brown J.M."/>
            <person name="Chang W.K."/>
            <person name="VanInsberghe D."/>
            <person name="Elsherbini J."/>
            <person name="Sharma R.S."/>
            <person name="Cutler M.B."/>
            <person name="Kelly L."/>
            <person name="Polz M.F."/>
        </authorList>
    </citation>
    <scope>NUCLEOTIDE SEQUENCE</scope>
    <source>
        <strain evidence="1">10N.222.48.A2</strain>
    </source>
</reference>
<dbReference type="RefSeq" id="WP_017104408.1">
    <property type="nucleotide sequence ID" value="NZ_MDBP01000113.1"/>
</dbReference>
<protein>
    <submittedName>
        <fullName evidence="1">Uncharacterized protein</fullName>
    </submittedName>
</protein>
<gene>
    <name evidence="1" type="ORF">BCS92_03400</name>
    <name evidence="2" type="ORF">FC057_02350</name>
</gene>
<dbReference type="EMBL" id="SYVV01000004">
    <property type="protein sequence ID" value="TKG36744.1"/>
    <property type="molecule type" value="Genomic_DNA"/>
</dbReference>
<proteinExistence type="predicted"/>
<dbReference type="Proteomes" id="UP000235579">
    <property type="component" value="Unassembled WGS sequence"/>
</dbReference>
<evidence type="ECO:0000313" key="4">
    <source>
        <dbReference type="Proteomes" id="UP000308018"/>
    </source>
</evidence>
<evidence type="ECO:0000313" key="1">
    <source>
        <dbReference type="EMBL" id="PMP08120.1"/>
    </source>
</evidence>
<accession>A0A2N7NBK7</accession>
<organism evidence="1 3">
    <name type="scientific">Vibrio tasmaniensis</name>
    <dbReference type="NCBI Taxonomy" id="212663"/>
    <lineage>
        <taxon>Bacteria</taxon>
        <taxon>Pseudomonadati</taxon>
        <taxon>Pseudomonadota</taxon>
        <taxon>Gammaproteobacteria</taxon>
        <taxon>Vibrionales</taxon>
        <taxon>Vibrionaceae</taxon>
        <taxon>Vibrio</taxon>
    </lineage>
</organism>
<dbReference type="AlphaFoldDB" id="A0A2N7NBK7"/>
<reference evidence="3" key="1">
    <citation type="submission" date="2016-07" db="EMBL/GenBank/DDBJ databases">
        <title>Nontailed viruses are major unrecognized killers of bacteria in the ocean.</title>
        <authorList>
            <person name="Kauffman K."/>
            <person name="Hussain F."/>
            <person name="Yang J."/>
            <person name="Arevalo P."/>
            <person name="Brown J."/>
            <person name="Cutler M."/>
            <person name="Kelly L."/>
            <person name="Polz M.F."/>
        </authorList>
    </citation>
    <scope>NUCLEOTIDE SEQUENCE [LARGE SCALE GENOMIC DNA]</scope>
    <source>
        <strain evidence="3">10N.222.48.A2</strain>
    </source>
</reference>
<dbReference type="EMBL" id="MDBP01000113">
    <property type="protein sequence ID" value="PMP08120.1"/>
    <property type="molecule type" value="Genomic_DNA"/>
</dbReference>
<reference evidence="2 4" key="4">
    <citation type="submission" date="2019-04" db="EMBL/GenBank/DDBJ databases">
        <title>A reverse ecology approach based on a biological definition of microbial populations.</title>
        <authorList>
            <person name="Arevalo P."/>
            <person name="Vaninsberghe D."/>
            <person name="Elsherbini J."/>
            <person name="Gore J."/>
            <person name="Polz M."/>
        </authorList>
    </citation>
    <scope>NUCLEOTIDE SEQUENCE [LARGE SCALE GENOMIC DNA]</scope>
    <source>
        <strain evidence="2 4">10N.222.45.A8</strain>
    </source>
</reference>
<sequence length="318" mass="37034">MPRFDNPPEKVMCFEFLEQYDIYQLAGISQHLNHKQSVDFNFQSSPKLTSERYKSEIVGYFKNASDMLGGLHNTPESKVRTISYDVLSLSDMRFSTTKDTRLIIYIFTKIVTNNLIQHLPETPPNTITDINSMLNYLINAFISSQIQIEKKRELINSIIDEYYSSSEVFKFNWLDDKNNDQVAWVVDYFPKISSVKSIVAKLPNVMNINESHTKVVPAIFHSLDISNAEKKLIMMNFKRAWSQKKYREKTTRENKKTLNIVVDETVSIQLHQLSKQFDMPINQVITLMTNQFASKSEELMRSIEEDKKNKATQFSKLL</sequence>